<protein>
    <submittedName>
        <fullName evidence="1">Uncharacterized protein</fullName>
    </submittedName>
</protein>
<evidence type="ECO:0000313" key="2">
    <source>
        <dbReference type="Proteomes" id="UP001629235"/>
    </source>
</evidence>
<dbReference type="Proteomes" id="UP001629235">
    <property type="component" value="Unassembled WGS sequence"/>
</dbReference>
<dbReference type="EMBL" id="JAQQDW010000114">
    <property type="protein sequence ID" value="MFM0108371.1"/>
    <property type="molecule type" value="Genomic_DNA"/>
</dbReference>
<accession>A0ACC7NSD6</accession>
<name>A0ACC7NSD6_9BURK</name>
<gene>
    <name evidence="1" type="ORF">PQR01_34310</name>
</gene>
<evidence type="ECO:0000313" key="1">
    <source>
        <dbReference type="EMBL" id="MFM0108371.1"/>
    </source>
</evidence>
<sequence>MSKDKIDQLVDAVLADDDAGVNAAEDGLFEVDHQIHAAMKTDDDAIAVDAAHERLRSPDAVVNRLSDVERMVLHMERRVQKLESRINEAREVDREKEKDLLTQRVQSLENSVKLLQRGMLDKAKKVEDLKVQNAIRDGQSMHGWSERQLAKAREAVIEALLEGGERFEWMNAAQIQEYGNGLLDYPSPDRDIEAPDFIVLDALPEVLRSHFMAQFPPVASLIRNDGLPALALARHENWRTFAGTLA</sequence>
<comment type="caution">
    <text evidence="1">The sequence shown here is derived from an EMBL/GenBank/DDBJ whole genome shotgun (WGS) entry which is preliminary data.</text>
</comment>
<reference evidence="1 2" key="1">
    <citation type="journal article" date="2024" name="Chem. Sci.">
        <title>Discovery of megapolipeptins by genome mining of a Burkholderiales bacteria collection.</title>
        <authorList>
            <person name="Paulo B.S."/>
            <person name="Recchia M.J.J."/>
            <person name="Lee S."/>
            <person name="Fergusson C.H."/>
            <person name="Romanowski S.B."/>
            <person name="Hernandez A."/>
            <person name="Krull N."/>
            <person name="Liu D.Y."/>
            <person name="Cavanagh H."/>
            <person name="Bos A."/>
            <person name="Gray C.A."/>
            <person name="Murphy B.T."/>
            <person name="Linington R.G."/>
            <person name="Eustaquio A.S."/>
        </authorList>
    </citation>
    <scope>NUCLEOTIDE SEQUENCE [LARGE SCALE GENOMIC DNA]</scope>
    <source>
        <strain evidence="1 2">RL18-126-BIB-B</strain>
    </source>
</reference>
<keyword evidence="2" id="KW-1185">Reference proteome</keyword>
<organism evidence="1 2">
    <name type="scientific">Paraburkholderia rhynchosiae</name>
    <dbReference type="NCBI Taxonomy" id="487049"/>
    <lineage>
        <taxon>Bacteria</taxon>
        <taxon>Pseudomonadati</taxon>
        <taxon>Pseudomonadota</taxon>
        <taxon>Betaproteobacteria</taxon>
        <taxon>Burkholderiales</taxon>
        <taxon>Burkholderiaceae</taxon>
        <taxon>Paraburkholderia</taxon>
    </lineage>
</organism>
<proteinExistence type="predicted"/>